<keyword evidence="6" id="KW-1185">Reference proteome</keyword>
<evidence type="ECO:0000256" key="2">
    <source>
        <dbReference type="SAM" id="MobiDB-lite"/>
    </source>
</evidence>
<dbReference type="Proteomes" id="UP001595988">
    <property type="component" value="Unassembled WGS sequence"/>
</dbReference>
<dbReference type="InterPro" id="IPR002508">
    <property type="entry name" value="MurNAc-LAA_cat"/>
</dbReference>
<proteinExistence type="predicted"/>
<dbReference type="Pfam" id="PF01520">
    <property type="entry name" value="Amidase_3"/>
    <property type="match status" value="1"/>
</dbReference>
<sequence length="1075" mass="122339">MRKKWIPLLVIALLIISPFSTAGEVYAMSNNQSKESQQSDEHIEEEDNNRIDAEQDASDNEAEPEEVRFQLGDEEEAIQVLKEDLTELGFAALEDPTEYFGLHTEESVKVFQAFHDIEETGIADEETLQMIEDLLSEDSFDREAHLEFSKPEEFKTESEEVEQNAEAEEDAESEEEQNAEAEEGTESEEGQESETEEGTESEEEQESETEEGTESEEGQESEVEEGAESEEGQESETEEGTESEEEQESETEEGTESEEGQESEVEEGAESEEGQESETEEGTESEEEQESETEEGTESEEEQESETEEGAESEEEDQEIGEQRLNEVETFAAQSTYQQGDRHSEIVKFKKKLNAIGFGYITETTLFGSFMETQVTRFQEYYGLPANGKMDRATREKLDSVYNSPFQQGKRHDDIPDIKQKLNNLGYGYISVTTLFGTFMEQKVEQFQRDHGLRVSGIADEVTLAKLNELAPQDTYQRGDRHEDMIQFKQQLNAVGFGYITETTLFGSFMETQVKRFQEYYGLSINGQIDEATKEKLDSVYNSPFQQGKRHDDIPDMKRDLNNLGYGYISITTLFGSFMEQKVEEFQSDQGLRVNGIIDEVTLDKMNELAPQGTYQRGDRHADIVTYKEQLNAVGFGYITETTLFGSFMETQVKRFQEYYGLSVNGQIDEATKEKLESVYNSPFQQGKRHDDIPDMKRDLNNLGYGYISITTLFGSFMEQKVEEFQRDHGLRVNGIIDEVTLAKLNEAAPQDTYQRGDRHADIVTYKEQLNAVGFGYITETTLFGSFMETQVKRFQEYYGLNVNGTIDNATKIKLNSVSNSPFQQGKRHNDIPDIKQKLNSLGYGYISITTLFGSYMEQKVEQFQRDNGLRVNGMIDEVTLSRINQAFDQQSNVKIFLDPGHGAHDPGGQGYGLNEKDVVLDIALETERILTSKYQGVEVEMSRRSDVFVELTERANHANRWGADYFVSFHNNAFNGSTGGFESYIYNGGVSQETRNRQNDIHSYISSRLNVSDRGQKSANFNVLRNTDMPAILIEYLFIDNFTENALLKSDSYKKQLAQYTADAIAQSYNLERR</sequence>
<keyword evidence="1" id="KW-0378">Hydrolase</keyword>
<feature type="domain" description="MurNAc-LAA" evidence="4">
    <location>
        <begin position="956"/>
        <end position="1067"/>
    </location>
</feature>
<dbReference type="InterPro" id="IPR002477">
    <property type="entry name" value="Peptidoglycan-bd-like"/>
</dbReference>
<evidence type="ECO:0000313" key="6">
    <source>
        <dbReference type="Proteomes" id="UP001595988"/>
    </source>
</evidence>
<accession>A0ABV9JUG3</accession>
<dbReference type="CDD" id="cd02696">
    <property type="entry name" value="MurNAc-LAA"/>
    <property type="match status" value="1"/>
</dbReference>
<feature type="region of interest" description="Disordered" evidence="2">
    <location>
        <begin position="142"/>
        <end position="321"/>
    </location>
</feature>
<dbReference type="Pfam" id="PF01471">
    <property type="entry name" value="PG_binding_1"/>
    <property type="match status" value="9"/>
</dbReference>
<feature type="compositionally biased region" description="Basic and acidic residues" evidence="2">
    <location>
        <begin position="142"/>
        <end position="158"/>
    </location>
</feature>
<dbReference type="PANTHER" id="PTHR30404">
    <property type="entry name" value="N-ACETYLMURAMOYL-L-ALANINE AMIDASE"/>
    <property type="match status" value="1"/>
</dbReference>
<dbReference type="InterPro" id="IPR050695">
    <property type="entry name" value="N-acetylmuramoyl_amidase_3"/>
</dbReference>
<dbReference type="SUPFAM" id="SSF47090">
    <property type="entry name" value="PGBD-like"/>
    <property type="match status" value="9"/>
</dbReference>
<reference evidence="6" key="1">
    <citation type="journal article" date="2019" name="Int. J. Syst. Evol. Microbiol.">
        <title>The Global Catalogue of Microorganisms (GCM) 10K type strain sequencing project: providing services to taxonomists for standard genome sequencing and annotation.</title>
        <authorList>
            <consortium name="The Broad Institute Genomics Platform"/>
            <consortium name="The Broad Institute Genome Sequencing Center for Infectious Disease"/>
            <person name="Wu L."/>
            <person name="Ma J."/>
        </authorList>
    </citation>
    <scope>NUCLEOTIDE SEQUENCE [LARGE SCALE GENOMIC DNA]</scope>
    <source>
        <strain evidence="6">CCUG 37257</strain>
    </source>
</reference>
<name>A0ABV9JUG3_9BACI</name>
<feature type="compositionally biased region" description="Acidic residues" evidence="2">
    <location>
        <begin position="54"/>
        <end position="64"/>
    </location>
</feature>
<evidence type="ECO:0000313" key="5">
    <source>
        <dbReference type="EMBL" id="MFC4661425.1"/>
    </source>
</evidence>
<dbReference type="PANTHER" id="PTHR30404:SF0">
    <property type="entry name" value="N-ACETYLMURAMOYL-L-ALANINE AMIDASE AMIC"/>
    <property type="match status" value="1"/>
</dbReference>
<dbReference type="InterPro" id="IPR036365">
    <property type="entry name" value="PGBD-like_sf"/>
</dbReference>
<dbReference type="EMBL" id="JBHSFT010000004">
    <property type="protein sequence ID" value="MFC4661425.1"/>
    <property type="molecule type" value="Genomic_DNA"/>
</dbReference>
<evidence type="ECO:0000256" key="1">
    <source>
        <dbReference type="ARBA" id="ARBA00022801"/>
    </source>
</evidence>
<feature type="chain" id="PRO_5047539646" evidence="3">
    <location>
        <begin position="23"/>
        <end position="1075"/>
    </location>
</feature>
<evidence type="ECO:0000256" key="3">
    <source>
        <dbReference type="SAM" id="SignalP"/>
    </source>
</evidence>
<feature type="region of interest" description="Disordered" evidence="2">
    <location>
        <begin position="30"/>
        <end position="68"/>
    </location>
</feature>
<dbReference type="Gene3D" id="1.10.101.10">
    <property type="entry name" value="PGBD-like superfamily/PGBD"/>
    <property type="match status" value="9"/>
</dbReference>
<organism evidence="5 6">
    <name type="scientific">Oceanobacillus aidingensis</name>
    <dbReference type="NCBI Taxonomy" id="645964"/>
    <lineage>
        <taxon>Bacteria</taxon>
        <taxon>Bacillati</taxon>
        <taxon>Bacillota</taxon>
        <taxon>Bacilli</taxon>
        <taxon>Bacillales</taxon>
        <taxon>Bacillaceae</taxon>
        <taxon>Oceanobacillus</taxon>
    </lineage>
</organism>
<evidence type="ECO:0000259" key="4">
    <source>
        <dbReference type="SMART" id="SM00646"/>
    </source>
</evidence>
<dbReference type="Gene3D" id="3.40.630.40">
    <property type="entry name" value="Zn-dependent exopeptidases"/>
    <property type="match status" value="1"/>
</dbReference>
<gene>
    <name evidence="5" type="ORF">ACFO3P_04190</name>
</gene>
<keyword evidence="3" id="KW-0732">Signal</keyword>
<feature type="signal peptide" evidence="3">
    <location>
        <begin position="1"/>
        <end position="22"/>
    </location>
</feature>
<comment type="caution">
    <text evidence="5">The sequence shown here is derived from an EMBL/GenBank/DDBJ whole genome shotgun (WGS) entry which is preliminary data.</text>
</comment>
<feature type="compositionally biased region" description="Acidic residues" evidence="2">
    <location>
        <begin position="159"/>
        <end position="320"/>
    </location>
</feature>
<dbReference type="SUPFAM" id="SSF53187">
    <property type="entry name" value="Zn-dependent exopeptidases"/>
    <property type="match status" value="1"/>
</dbReference>
<protein>
    <submittedName>
        <fullName evidence="5">Peptidoglycan-binding protein</fullName>
    </submittedName>
</protein>
<dbReference type="SMART" id="SM00646">
    <property type="entry name" value="Ami_3"/>
    <property type="match status" value="1"/>
</dbReference>
<dbReference type="RefSeq" id="WP_379542188.1">
    <property type="nucleotide sequence ID" value="NZ_JBHSFT010000004.1"/>
</dbReference>
<dbReference type="InterPro" id="IPR036366">
    <property type="entry name" value="PGBDSf"/>
</dbReference>